<protein>
    <recommendedName>
        <fullName evidence="4">Lipoprotein</fullName>
    </recommendedName>
</protein>
<organism evidence="2 3">
    <name type="scientific">Novilysobacter ciconiae</name>
    <dbReference type="NCBI Taxonomy" id="2781022"/>
    <lineage>
        <taxon>Bacteria</taxon>
        <taxon>Pseudomonadati</taxon>
        <taxon>Pseudomonadota</taxon>
        <taxon>Gammaproteobacteria</taxon>
        <taxon>Lysobacterales</taxon>
        <taxon>Lysobacteraceae</taxon>
        <taxon>Novilysobacter</taxon>
    </lineage>
</organism>
<feature type="region of interest" description="Disordered" evidence="1">
    <location>
        <begin position="24"/>
        <end position="49"/>
    </location>
</feature>
<reference evidence="2 3" key="1">
    <citation type="submission" date="2020-10" db="EMBL/GenBank/DDBJ databases">
        <title>complete genome sequencing of Lysobacter sp. H21R20.</title>
        <authorList>
            <person name="Bae J.-W."/>
            <person name="Lee S.-Y."/>
        </authorList>
    </citation>
    <scope>NUCLEOTIDE SEQUENCE [LARGE SCALE GENOMIC DNA]</scope>
    <source>
        <strain evidence="2 3">H21R20</strain>
    </source>
</reference>
<name>A0A7S6ZSB7_9GAMM</name>
<evidence type="ECO:0000313" key="2">
    <source>
        <dbReference type="EMBL" id="QOW19698.1"/>
    </source>
</evidence>
<dbReference type="Proteomes" id="UP000594059">
    <property type="component" value="Chromosome"/>
</dbReference>
<accession>A0A7S6ZSB7</accession>
<evidence type="ECO:0000313" key="3">
    <source>
        <dbReference type="Proteomes" id="UP000594059"/>
    </source>
</evidence>
<feature type="compositionally biased region" description="Pro residues" evidence="1">
    <location>
        <begin position="25"/>
        <end position="34"/>
    </location>
</feature>
<keyword evidence="3" id="KW-1185">Reference proteome</keyword>
<proteinExistence type="predicted"/>
<dbReference type="EMBL" id="CP063656">
    <property type="protein sequence ID" value="QOW19698.1"/>
    <property type="molecule type" value="Genomic_DNA"/>
</dbReference>
<sequence>MPDKPTILLSSCAMLLLLAACNRPPVEPEQPPEPRAAGHTAASRALHEPLDKAKAVEDATLKAAEAQRQAIEAAGG</sequence>
<dbReference type="RefSeq" id="WP_193985460.1">
    <property type="nucleotide sequence ID" value="NZ_CP063656.1"/>
</dbReference>
<gene>
    <name evidence="2" type="ORF">INQ41_01020</name>
</gene>
<dbReference type="PROSITE" id="PS51257">
    <property type="entry name" value="PROKAR_LIPOPROTEIN"/>
    <property type="match status" value="1"/>
</dbReference>
<dbReference type="KEGG" id="lcic:INQ41_01020"/>
<dbReference type="AlphaFoldDB" id="A0A7S6ZSB7"/>
<evidence type="ECO:0008006" key="4">
    <source>
        <dbReference type="Google" id="ProtNLM"/>
    </source>
</evidence>
<evidence type="ECO:0000256" key="1">
    <source>
        <dbReference type="SAM" id="MobiDB-lite"/>
    </source>
</evidence>